<sequence length="243" mass="26601">MLIHAKAPFFRGSLMLISFLVLFAALLMPILRDENGKHVTGLEYADNVFNELSKGSSYFIPGVRENLKKVDGKIVTVTVKLKKAALAPVAAMALQTAGATDVSATDGKVTFTGDLGKILASATDDSDALYHNDADKVSQKYGGENALKVASAWWYLLSPSIKELQKQRLIAESQVVDHVLRRAIEPGNNFYSVTAAKVSEHVMLMVGMLVFYVLYTLWYGFAIFELFEGIGLAMTKSKVKKEG</sequence>
<evidence type="ECO:0000313" key="2">
    <source>
        <dbReference type="EMBL" id="SBV99688.1"/>
    </source>
</evidence>
<protein>
    <submittedName>
        <fullName evidence="2">Uncharacterized protein</fullName>
    </submittedName>
</protein>
<dbReference type="EMBL" id="FLUP01000001">
    <property type="protein sequence ID" value="SBV99688.1"/>
    <property type="molecule type" value="Genomic_DNA"/>
</dbReference>
<keyword evidence="1" id="KW-0472">Membrane</keyword>
<proteinExistence type="predicted"/>
<keyword evidence="1" id="KW-0812">Transmembrane</keyword>
<keyword evidence="1" id="KW-1133">Transmembrane helix</keyword>
<gene>
    <name evidence="2" type="ORF">KM92DES2_11257</name>
</gene>
<name>A0A212JJW9_9BACT</name>
<dbReference type="AlphaFoldDB" id="A0A212JJW9"/>
<accession>A0A212JJW9</accession>
<reference evidence="2" key="1">
    <citation type="submission" date="2016-04" db="EMBL/GenBank/DDBJ databases">
        <authorList>
            <person name="Evans L.H."/>
            <person name="Alamgir A."/>
            <person name="Owens N."/>
            <person name="Weber N.D."/>
            <person name="Virtaneva K."/>
            <person name="Barbian K."/>
            <person name="Babar A."/>
            <person name="Rosenke K."/>
        </authorList>
    </citation>
    <scope>NUCLEOTIDE SEQUENCE</scope>
    <source>
        <strain evidence="2">92-2</strain>
    </source>
</reference>
<dbReference type="RefSeq" id="WP_192112219.1">
    <property type="nucleotide sequence ID" value="NZ_CALHHP010000026.1"/>
</dbReference>
<feature type="transmembrane region" description="Helical" evidence="1">
    <location>
        <begin position="202"/>
        <end position="227"/>
    </location>
</feature>
<evidence type="ECO:0000256" key="1">
    <source>
        <dbReference type="SAM" id="Phobius"/>
    </source>
</evidence>
<organism evidence="2">
    <name type="scientific">uncultured Desulfovibrio sp</name>
    <dbReference type="NCBI Taxonomy" id="167968"/>
    <lineage>
        <taxon>Bacteria</taxon>
        <taxon>Pseudomonadati</taxon>
        <taxon>Thermodesulfobacteriota</taxon>
        <taxon>Desulfovibrionia</taxon>
        <taxon>Desulfovibrionales</taxon>
        <taxon>Desulfovibrionaceae</taxon>
        <taxon>Desulfovibrio</taxon>
        <taxon>environmental samples</taxon>
    </lineage>
</organism>